<dbReference type="EMBL" id="ACZL01000011">
    <property type="protein sequence ID" value="EHI56296.1"/>
    <property type="molecule type" value="Genomic_DNA"/>
</dbReference>
<dbReference type="InterPro" id="IPR005490">
    <property type="entry name" value="LD_TPept_cat_dom"/>
</dbReference>
<keyword evidence="10" id="KW-0732">Signal</keyword>
<feature type="chain" id="PRO_5003477260" description="L,D-TPase catalytic domain-containing protein" evidence="10">
    <location>
        <begin position="28"/>
        <end position="548"/>
    </location>
</feature>
<dbReference type="InterPro" id="IPR018337">
    <property type="entry name" value="Cell_wall/Cho-bd_repeat"/>
</dbReference>
<dbReference type="SUPFAM" id="SSF69360">
    <property type="entry name" value="Cell wall binding repeat"/>
    <property type="match status" value="1"/>
</dbReference>
<proteinExistence type="predicted"/>
<dbReference type="Pfam" id="PF01473">
    <property type="entry name" value="Choline_bind_1"/>
    <property type="match status" value="1"/>
</dbReference>
<reference evidence="12 13" key="1">
    <citation type="submission" date="2011-08" db="EMBL/GenBank/DDBJ databases">
        <title>The Genome Sequence of Johnsonella ignava ATCC 51276.</title>
        <authorList>
            <consortium name="The Broad Institute Genome Sequencing Platform"/>
            <person name="Earl A."/>
            <person name="Ward D."/>
            <person name="Feldgarden M."/>
            <person name="Gevers D."/>
            <person name="Izard J."/>
            <person name="Blanton J.M."/>
            <person name="Baranova O.V."/>
            <person name="Dewhirst F.E."/>
            <person name="Young S.K."/>
            <person name="Zeng Q."/>
            <person name="Gargeya S."/>
            <person name="Fitzgerald M."/>
            <person name="Haas B."/>
            <person name="Abouelleil A."/>
            <person name="Alvarado L."/>
            <person name="Arachchi H.M."/>
            <person name="Berlin A."/>
            <person name="Brown A."/>
            <person name="Chapman S.B."/>
            <person name="Chen Z."/>
            <person name="Dunbar C."/>
            <person name="Freedman E."/>
            <person name="Gearin G."/>
            <person name="Gellesch M."/>
            <person name="Goldberg J."/>
            <person name="Griggs A."/>
            <person name="Gujja S."/>
            <person name="Heiman D."/>
            <person name="Howarth C."/>
            <person name="Larson L."/>
            <person name="Lui A."/>
            <person name="MacDonald P.J.P."/>
            <person name="Montmayeur A."/>
            <person name="Murphy C."/>
            <person name="Neiman D."/>
            <person name="Pearson M."/>
            <person name="Priest M."/>
            <person name="Roberts A."/>
            <person name="Saif S."/>
            <person name="Shea T."/>
            <person name="Shenoy N."/>
            <person name="Sisk P."/>
            <person name="Stolte C."/>
            <person name="Sykes S."/>
            <person name="Wortman J."/>
            <person name="Nusbaum C."/>
            <person name="Birren B."/>
        </authorList>
    </citation>
    <scope>NUCLEOTIDE SEQUENCE [LARGE SCALE GENOMIC DNA]</scope>
    <source>
        <strain evidence="12 13">ATCC 51276</strain>
    </source>
</reference>
<keyword evidence="3" id="KW-0677">Repeat</keyword>
<dbReference type="SUPFAM" id="SSF141523">
    <property type="entry name" value="L,D-transpeptidase catalytic domain-like"/>
    <property type="match status" value="1"/>
</dbReference>
<feature type="region of interest" description="Disordered" evidence="9">
    <location>
        <begin position="522"/>
        <end position="548"/>
    </location>
</feature>
<feature type="domain" description="L,D-TPase catalytic" evidence="11">
    <location>
        <begin position="389"/>
        <end position="514"/>
    </location>
</feature>
<evidence type="ECO:0000256" key="5">
    <source>
        <dbReference type="ARBA" id="ARBA00022984"/>
    </source>
</evidence>
<dbReference type="Pfam" id="PF03734">
    <property type="entry name" value="YkuD"/>
    <property type="match status" value="1"/>
</dbReference>
<dbReference type="HOGENOM" id="CLU_030647_1_0_9"/>
<gene>
    <name evidence="12" type="ORF">HMPREF9333_00576</name>
</gene>
<feature type="repeat" description="Cell wall-binding" evidence="7">
    <location>
        <begin position="356"/>
        <end position="375"/>
    </location>
</feature>
<feature type="active site" description="Nucleophile" evidence="8">
    <location>
        <position position="490"/>
    </location>
</feature>
<dbReference type="RefSeq" id="WP_005539706.1">
    <property type="nucleotide sequence ID" value="NZ_JH378830.1"/>
</dbReference>
<dbReference type="GO" id="GO:0009252">
    <property type="term" value="P:peptidoglycan biosynthetic process"/>
    <property type="evidence" value="ECO:0007669"/>
    <property type="project" value="UniProtKB-UniPathway"/>
</dbReference>
<feature type="compositionally biased region" description="Basic and acidic residues" evidence="9">
    <location>
        <begin position="71"/>
        <end position="81"/>
    </location>
</feature>
<dbReference type="Gene3D" id="2.10.270.10">
    <property type="entry name" value="Cholin Binding"/>
    <property type="match status" value="1"/>
</dbReference>
<evidence type="ECO:0000256" key="3">
    <source>
        <dbReference type="ARBA" id="ARBA00022737"/>
    </source>
</evidence>
<dbReference type="eggNOG" id="COG1376">
    <property type="taxonomic scope" value="Bacteria"/>
</dbReference>
<evidence type="ECO:0000256" key="10">
    <source>
        <dbReference type="SAM" id="SignalP"/>
    </source>
</evidence>
<dbReference type="PROSITE" id="PS52029">
    <property type="entry name" value="LD_TPASE"/>
    <property type="match status" value="1"/>
</dbReference>
<sequence length="548" mass="60507">MHTHKKIVFAALSATFLASSIPVYSYAGVVEGAKAVNPDRYTQESDNSSQSTDTSAVSGETTEQTSNSSDNKQKSSDDPTKSSDSSSETSNPPNTAATGVNPDGSSQGGSNSENQGSSNSSNTSGMPKTITESNAPEGKTLDEIVASAGLDALGEGNTPPDSILGETPMFHYTLRNAANADIAHTASAFNNYLYSPDGFERMFIDHGGVGRYYLRVYTAGHGWFPWQNSKESTPNPNAGDKIQAIQLRVKGYTGIRDDIYYKVVLNDGTVLDWAKNGQTTGTIGTDKYIVAIKVALWYKENTFPEKTDTLMLAGQYEGPYNDENGTVHYTRVDGNPYTGWAYYNGKQYYFHEGNVVQGWQYISGYKYYFNDDGSVVKDLEPVMGLTGDYQIKFNKATKTFYVMAKDGANGYIIPYKTYMATCGPATPIGTYRVYAKYRWKLMHDTIYCQFLNRFYQGFIIHSLIYYDAPNSYHFHAPTYNYMDDAVSDGCIRLKAGEAAWIYYNTPGGIPVIIYSDQWDKGPVEKDSIDNPIPNSQNFDPTDPGVPKQ</sequence>
<evidence type="ECO:0000256" key="9">
    <source>
        <dbReference type="SAM" id="MobiDB-lite"/>
    </source>
</evidence>
<keyword evidence="2" id="KW-0808">Transferase</keyword>
<dbReference type="STRING" id="679200.HMPREF9333_00576"/>
<evidence type="ECO:0000256" key="4">
    <source>
        <dbReference type="ARBA" id="ARBA00022960"/>
    </source>
</evidence>
<feature type="compositionally biased region" description="Polar residues" evidence="9">
    <location>
        <begin position="44"/>
        <end position="65"/>
    </location>
</feature>
<accession>G5GG86</accession>
<feature type="active site" description="Proton donor/acceptor" evidence="8">
    <location>
        <position position="475"/>
    </location>
</feature>
<dbReference type="PATRIC" id="fig|679200.3.peg.610"/>
<feature type="region of interest" description="Disordered" evidence="9">
    <location>
        <begin position="39"/>
        <end position="138"/>
    </location>
</feature>
<comment type="caution">
    <text evidence="12">The sequence shown here is derived from an EMBL/GenBank/DDBJ whole genome shotgun (WGS) entry which is preliminary data.</text>
</comment>
<evidence type="ECO:0000256" key="2">
    <source>
        <dbReference type="ARBA" id="ARBA00022679"/>
    </source>
</evidence>
<evidence type="ECO:0000259" key="11">
    <source>
        <dbReference type="PROSITE" id="PS52029"/>
    </source>
</evidence>
<comment type="pathway">
    <text evidence="1 8">Cell wall biogenesis; peptidoglycan biosynthesis.</text>
</comment>
<evidence type="ECO:0000256" key="8">
    <source>
        <dbReference type="PROSITE-ProRule" id="PRU01373"/>
    </source>
</evidence>
<evidence type="ECO:0000256" key="6">
    <source>
        <dbReference type="ARBA" id="ARBA00023316"/>
    </source>
</evidence>
<keyword evidence="13" id="KW-1185">Reference proteome</keyword>
<dbReference type="PROSITE" id="PS51170">
    <property type="entry name" value="CW"/>
    <property type="match status" value="1"/>
</dbReference>
<feature type="signal peptide" evidence="10">
    <location>
        <begin position="1"/>
        <end position="27"/>
    </location>
</feature>
<dbReference type="UniPathway" id="UPA00219"/>
<feature type="compositionally biased region" description="Low complexity" evidence="9">
    <location>
        <begin position="104"/>
        <end position="125"/>
    </location>
</feature>
<evidence type="ECO:0000256" key="1">
    <source>
        <dbReference type="ARBA" id="ARBA00004752"/>
    </source>
</evidence>
<name>G5GG86_9FIRM</name>
<keyword evidence="5 8" id="KW-0573">Peptidoglycan synthesis</keyword>
<evidence type="ECO:0000313" key="13">
    <source>
        <dbReference type="Proteomes" id="UP000003011"/>
    </source>
</evidence>
<dbReference type="InterPro" id="IPR038063">
    <property type="entry name" value="Transpep_catalytic_dom"/>
</dbReference>
<keyword evidence="6 8" id="KW-0961">Cell wall biogenesis/degradation</keyword>
<evidence type="ECO:0000313" key="12">
    <source>
        <dbReference type="EMBL" id="EHI56296.1"/>
    </source>
</evidence>
<protein>
    <recommendedName>
        <fullName evidence="11">L,D-TPase catalytic domain-containing protein</fullName>
    </recommendedName>
</protein>
<keyword evidence="4 8" id="KW-0133">Cell shape</keyword>
<dbReference type="GO" id="GO:0071555">
    <property type="term" value="P:cell wall organization"/>
    <property type="evidence" value="ECO:0007669"/>
    <property type="project" value="UniProtKB-UniRule"/>
</dbReference>
<dbReference type="Proteomes" id="UP000003011">
    <property type="component" value="Unassembled WGS sequence"/>
</dbReference>
<dbReference type="AlphaFoldDB" id="G5GG86"/>
<dbReference type="GO" id="GO:0016740">
    <property type="term" value="F:transferase activity"/>
    <property type="evidence" value="ECO:0007669"/>
    <property type="project" value="UniProtKB-KW"/>
</dbReference>
<dbReference type="CDD" id="cd16913">
    <property type="entry name" value="YkuD_like"/>
    <property type="match status" value="1"/>
</dbReference>
<evidence type="ECO:0000256" key="7">
    <source>
        <dbReference type="PROSITE-ProRule" id="PRU00591"/>
    </source>
</evidence>
<feature type="compositionally biased region" description="Low complexity" evidence="9">
    <location>
        <begin position="82"/>
        <end position="95"/>
    </location>
</feature>
<dbReference type="GO" id="GO:0008360">
    <property type="term" value="P:regulation of cell shape"/>
    <property type="evidence" value="ECO:0007669"/>
    <property type="project" value="UniProtKB-UniRule"/>
</dbReference>
<organism evidence="12 13">
    <name type="scientific">Johnsonella ignava ATCC 51276</name>
    <dbReference type="NCBI Taxonomy" id="679200"/>
    <lineage>
        <taxon>Bacteria</taxon>
        <taxon>Bacillati</taxon>
        <taxon>Bacillota</taxon>
        <taxon>Clostridia</taxon>
        <taxon>Lachnospirales</taxon>
        <taxon>Lachnospiraceae</taxon>
        <taxon>Johnsonella</taxon>
    </lineage>
</organism>
<dbReference type="Gene3D" id="2.40.440.10">
    <property type="entry name" value="L,D-transpeptidase catalytic domain-like"/>
    <property type="match status" value="1"/>
</dbReference>